<gene>
    <name evidence="2" type="ORF">FOZ74_09345</name>
</gene>
<name>A0A5B8RYC4_9BURK</name>
<evidence type="ECO:0000313" key="3">
    <source>
        <dbReference type="Proteomes" id="UP000321199"/>
    </source>
</evidence>
<sequence length="81" mass="8375">MFISVGFGMAPSPSGGRRGWGPRACASATGPHPCPPPEGEGEKYHAVCFWRFSPALASSASTSSACALAAIGKPRRARLSR</sequence>
<dbReference type="EMBL" id="CP042344">
    <property type="protein sequence ID" value="QEA13215.1"/>
    <property type="molecule type" value="Genomic_DNA"/>
</dbReference>
<dbReference type="KEGG" id="cof:FOZ74_09345"/>
<keyword evidence="3" id="KW-1185">Reference proteome</keyword>
<proteinExistence type="predicted"/>
<organism evidence="2 3">
    <name type="scientific">Comamonas flocculans</name>
    <dbReference type="NCBI Taxonomy" id="2597701"/>
    <lineage>
        <taxon>Bacteria</taxon>
        <taxon>Pseudomonadati</taxon>
        <taxon>Pseudomonadota</taxon>
        <taxon>Betaproteobacteria</taxon>
        <taxon>Burkholderiales</taxon>
        <taxon>Comamonadaceae</taxon>
        <taxon>Comamonas</taxon>
    </lineage>
</organism>
<feature type="region of interest" description="Disordered" evidence="1">
    <location>
        <begin position="12"/>
        <end position="37"/>
    </location>
</feature>
<protein>
    <submittedName>
        <fullName evidence="2">Uncharacterized protein</fullName>
    </submittedName>
</protein>
<accession>A0A5B8RYC4</accession>
<evidence type="ECO:0000313" key="2">
    <source>
        <dbReference type="EMBL" id="QEA13215.1"/>
    </source>
</evidence>
<dbReference type="AlphaFoldDB" id="A0A5B8RYC4"/>
<dbReference type="Proteomes" id="UP000321199">
    <property type="component" value="Chromosome"/>
</dbReference>
<reference evidence="2 3" key="1">
    <citation type="submission" date="2019-07" db="EMBL/GenBank/DDBJ databases">
        <title>Complete genome sequence of Comamonas sp. NLF 7-7 isolated from livestock.</title>
        <authorList>
            <person name="Kim D.H."/>
            <person name="Kim J.G."/>
        </authorList>
    </citation>
    <scope>NUCLEOTIDE SEQUENCE [LARGE SCALE GENOMIC DNA]</scope>
    <source>
        <strain evidence="2 3">NLF 7-7</strain>
    </source>
</reference>
<evidence type="ECO:0000256" key="1">
    <source>
        <dbReference type="SAM" id="MobiDB-lite"/>
    </source>
</evidence>